<protein>
    <recommendedName>
        <fullName evidence="3">Protein kinase domain-containing protein</fullName>
    </recommendedName>
</protein>
<sequence length="188" mass="21982">MSPTNDQNEILSNKNSMLSHDEIEAIESWISQMGKYRFFKTAKQKMLAAKEILNLKYNMIGHGNNRIVYDLNNGYILKIALSDLGIICNTNEYYIYNNCNEEVQKHICPVMEFGPSWIIMKKMDTKMQHVISDYTKLIELKLKFLKFGIIPIDLRLANAAFTEENQMVVIDYGLFTMDIKNSVFRWFI</sequence>
<accession>A0A0M3R9L1</accession>
<dbReference type="RefSeq" id="WP_053603375.1">
    <property type="nucleotide sequence ID" value="NZ_CP012600.1"/>
</dbReference>
<dbReference type="Proteomes" id="UP000067625">
    <property type="component" value="Chromosome"/>
</dbReference>
<gene>
    <name evidence="1" type="ORF">AM592_08365</name>
</gene>
<dbReference type="EMBL" id="CP012600">
    <property type="protein sequence ID" value="ALC81616.1"/>
    <property type="molecule type" value="Genomic_DNA"/>
</dbReference>
<organism evidence="1 2">
    <name type="scientific">Bacillus gobiensis</name>
    <dbReference type="NCBI Taxonomy" id="1441095"/>
    <lineage>
        <taxon>Bacteria</taxon>
        <taxon>Bacillati</taxon>
        <taxon>Bacillota</taxon>
        <taxon>Bacilli</taxon>
        <taxon>Bacillales</taxon>
        <taxon>Bacillaceae</taxon>
        <taxon>Bacillus</taxon>
    </lineage>
</organism>
<evidence type="ECO:0000313" key="1">
    <source>
        <dbReference type="EMBL" id="ALC81616.1"/>
    </source>
</evidence>
<evidence type="ECO:0000313" key="2">
    <source>
        <dbReference type="Proteomes" id="UP000067625"/>
    </source>
</evidence>
<dbReference type="PATRIC" id="fig|1441095.3.peg.1836"/>
<evidence type="ECO:0008006" key="3">
    <source>
        <dbReference type="Google" id="ProtNLM"/>
    </source>
</evidence>
<reference evidence="2" key="1">
    <citation type="submission" date="2015-08" db="EMBL/GenBank/DDBJ databases">
        <title>Genome sequencing project for genomic taxonomy and phylogenomics of Bacillus-like bacteria.</title>
        <authorList>
            <person name="Liu B."/>
            <person name="Wang J."/>
            <person name="Zhu Y."/>
            <person name="Liu G."/>
            <person name="Chen Q."/>
            <person name="Chen Z."/>
            <person name="Lan J."/>
            <person name="Che J."/>
            <person name="Ge C."/>
            <person name="Shi H."/>
            <person name="Pan Z."/>
            <person name="Liu X."/>
        </authorList>
    </citation>
    <scope>NUCLEOTIDE SEQUENCE [LARGE SCALE GENOMIC DNA]</scope>
    <source>
        <strain evidence="2">FJAT-4402</strain>
    </source>
</reference>
<dbReference type="OrthoDB" id="1739422at2"/>
<keyword evidence="2" id="KW-1185">Reference proteome</keyword>
<reference evidence="1 2" key="2">
    <citation type="journal article" date="2016" name="Int. J. Syst. Evol. Microbiol.">
        <title>Bacillus gobiensis sp. nov., isolated from a soil sample.</title>
        <authorList>
            <person name="Liu B."/>
            <person name="Liu G.H."/>
            <person name="Cetin S."/>
            <person name="Schumann P."/>
            <person name="Pan Z.Z."/>
            <person name="Chen Q.Q."/>
        </authorList>
    </citation>
    <scope>NUCLEOTIDE SEQUENCE [LARGE SCALE GENOMIC DNA]</scope>
    <source>
        <strain evidence="1 2">FJAT-4402</strain>
    </source>
</reference>
<dbReference type="AlphaFoldDB" id="A0A0M3R9L1"/>
<proteinExistence type="predicted"/>
<name>A0A0M3R9L1_9BACI</name>